<dbReference type="InterPro" id="IPR000965">
    <property type="entry name" value="GPR_dom"/>
</dbReference>
<comment type="function">
    <text evidence="7">Catalyzes the NADPH-dependent reduction of L-glutamate 5-phosphate into L-glutamate 5-semialdehyde and phosphate. The product spontaneously undergoes cyclization to form 1-pyrroline-5-carboxylate.</text>
</comment>
<evidence type="ECO:0000313" key="10">
    <source>
        <dbReference type="Proteomes" id="UP000216354"/>
    </source>
</evidence>
<reference evidence="9 10" key="1">
    <citation type="submission" date="2017-05" db="EMBL/GenBank/DDBJ databases">
        <title>Complete and WGS of Bordetella genogroups.</title>
        <authorList>
            <person name="Spilker T."/>
            <person name="Lipuma J."/>
        </authorList>
    </citation>
    <scope>NUCLEOTIDE SEQUENCE [LARGE SCALE GENOMIC DNA]</scope>
    <source>
        <strain evidence="9 10">AU9795</strain>
    </source>
</reference>
<name>A0ABX4EWE0_9BORD</name>
<dbReference type="InterPro" id="IPR016161">
    <property type="entry name" value="Ald_DH/histidinol_DH"/>
</dbReference>
<comment type="caution">
    <text evidence="9">The sequence shown here is derived from an EMBL/GenBank/DDBJ whole genome shotgun (WGS) entry which is preliminary data.</text>
</comment>
<comment type="catalytic activity">
    <reaction evidence="6 7">
        <text>L-glutamate 5-semialdehyde + phosphate + NADP(+) = L-glutamyl 5-phosphate + NADPH + H(+)</text>
        <dbReference type="Rhea" id="RHEA:19541"/>
        <dbReference type="ChEBI" id="CHEBI:15378"/>
        <dbReference type="ChEBI" id="CHEBI:43474"/>
        <dbReference type="ChEBI" id="CHEBI:57783"/>
        <dbReference type="ChEBI" id="CHEBI:58066"/>
        <dbReference type="ChEBI" id="CHEBI:58274"/>
        <dbReference type="ChEBI" id="CHEBI:58349"/>
        <dbReference type="EC" id="1.2.1.41"/>
    </reaction>
</comment>
<dbReference type="PROSITE" id="PS01223">
    <property type="entry name" value="PROA"/>
    <property type="match status" value="1"/>
</dbReference>
<sequence length="419" mass="44689">MTTIERTMLALGENARQASRAMMRASGSAKNRALLAMAEMLGAERDTLKAANARDLEAARANGLEPALLDRLTLSDRSIDLMAEGLRQIANLPDPIGSLSNSSVRPNGMRVAQMRVPLGVIGIIYESRPNVTIDAAALCLKSGNATILRGGSEALHSNLALGRIVQAGLRAADLPPEAVQVIDTPDRAAVGKLITMTEHVDVIVPRGGKGLIARLAQEARVPLIKHLDGNCHVFVDAAADLDRAFEIAFNAKTYRYGICGSMETLLVHQAVAASFLPRIGRALTDHGVELRGCERTRAVLPQAVPASDDDWGTEYLGPILAVRVVDTLDDAMAHIARWGSGHTDAIVTDNLGAAERFQREVDSSSVYVNLPTCFADGFEYGLGAEIGISTNRLHARGPVGLEGLTTLKWVLNGEGQTRG</sequence>
<dbReference type="Proteomes" id="UP000216354">
    <property type="component" value="Unassembled WGS sequence"/>
</dbReference>
<evidence type="ECO:0000256" key="5">
    <source>
        <dbReference type="ARBA" id="ARBA00023002"/>
    </source>
</evidence>
<organism evidence="9 10">
    <name type="scientific">Bordetella genomosp. 1</name>
    <dbReference type="NCBI Taxonomy" id="1395607"/>
    <lineage>
        <taxon>Bacteria</taxon>
        <taxon>Pseudomonadati</taxon>
        <taxon>Pseudomonadota</taxon>
        <taxon>Betaproteobacteria</taxon>
        <taxon>Burkholderiales</taxon>
        <taxon>Alcaligenaceae</taxon>
        <taxon>Bordetella</taxon>
    </lineage>
</organism>
<dbReference type="Pfam" id="PF00171">
    <property type="entry name" value="Aldedh"/>
    <property type="match status" value="2"/>
</dbReference>
<dbReference type="InterPro" id="IPR016162">
    <property type="entry name" value="Ald_DH_N"/>
</dbReference>
<protein>
    <recommendedName>
        <fullName evidence="7">Gamma-glutamyl phosphate reductase</fullName>
        <shortName evidence="7">GPR</shortName>
        <ecNumber evidence="7">1.2.1.41</ecNumber>
    </recommendedName>
    <alternativeName>
        <fullName evidence="7">Glutamate-5-semialdehyde dehydrogenase</fullName>
    </alternativeName>
    <alternativeName>
        <fullName evidence="7">Glutamyl-gamma-semialdehyde dehydrogenase</fullName>
        <shortName evidence="7">GSA dehydrogenase</shortName>
    </alternativeName>
</protein>
<dbReference type="HAMAP" id="MF_00412">
    <property type="entry name" value="ProA"/>
    <property type="match status" value="1"/>
</dbReference>
<comment type="subcellular location">
    <subcellularLocation>
        <location evidence="7">Cytoplasm</location>
    </subcellularLocation>
</comment>
<dbReference type="InterPro" id="IPR015590">
    <property type="entry name" value="Aldehyde_DH_dom"/>
</dbReference>
<evidence type="ECO:0000313" key="9">
    <source>
        <dbReference type="EMBL" id="OZI58101.1"/>
    </source>
</evidence>
<keyword evidence="5 7" id="KW-0560">Oxidoreductase</keyword>
<dbReference type="PIRSF" id="PIRSF000151">
    <property type="entry name" value="GPR"/>
    <property type="match status" value="1"/>
</dbReference>
<dbReference type="InterPro" id="IPR012134">
    <property type="entry name" value="Glu-5-SA_DH"/>
</dbReference>
<feature type="domain" description="Aldehyde dehydrogenase" evidence="8">
    <location>
        <begin position="303"/>
        <end position="375"/>
    </location>
</feature>
<evidence type="ECO:0000256" key="4">
    <source>
        <dbReference type="ARBA" id="ARBA00022857"/>
    </source>
</evidence>
<evidence type="ECO:0000256" key="6">
    <source>
        <dbReference type="ARBA" id="ARBA00049024"/>
    </source>
</evidence>
<dbReference type="EMBL" id="NEVR01000005">
    <property type="protein sequence ID" value="OZI58101.1"/>
    <property type="molecule type" value="Genomic_DNA"/>
</dbReference>
<evidence type="ECO:0000256" key="1">
    <source>
        <dbReference type="ARBA" id="ARBA00004985"/>
    </source>
</evidence>
<gene>
    <name evidence="7" type="primary">proA</name>
    <name evidence="9" type="ORF">CAL27_22270</name>
</gene>
<dbReference type="PANTHER" id="PTHR11063:SF8">
    <property type="entry name" value="DELTA-1-PYRROLINE-5-CARBOXYLATE SYNTHASE"/>
    <property type="match status" value="1"/>
</dbReference>
<accession>A0ABX4EWE0</accession>
<keyword evidence="3 7" id="KW-0641">Proline biosynthesis</keyword>
<dbReference type="NCBIfam" id="TIGR00407">
    <property type="entry name" value="proA"/>
    <property type="match status" value="1"/>
</dbReference>
<evidence type="ECO:0000256" key="2">
    <source>
        <dbReference type="ARBA" id="ARBA00022605"/>
    </source>
</evidence>
<comment type="similarity">
    <text evidence="7">Belongs to the gamma-glutamyl phosphate reductase family.</text>
</comment>
<evidence type="ECO:0000259" key="8">
    <source>
        <dbReference type="Pfam" id="PF00171"/>
    </source>
</evidence>
<proteinExistence type="inferred from homology"/>
<dbReference type="PANTHER" id="PTHR11063">
    <property type="entry name" value="GLUTAMATE SEMIALDEHYDE DEHYDROGENASE"/>
    <property type="match status" value="1"/>
</dbReference>
<dbReference type="SUPFAM" id="SSF53720">
    <property type="entry name" value="ALDH-like"/>
    <property type="match status" value="1"/>
</dbReference>
<dbReference type="EC" id="1.2.1.41" evidence="7"/>
<keyword evidence="2 7" id="KW-0028">Amino-acid biosynthesis</keyword>
<keyword evidence="4 7" id="KW-0521">NADP</keyword>
<dbReference type="NCBIfam" id="NF001221">
    <property type="entry name" value="PRK00197.1"/>
    <property type="match status" value="1"/>
</dbReference>
<dbReference type="RefSeq" id="WP_094832822.1">
    <property type="nucleotide sequence ID" value="NZ_NEVR01000005.1"/>
</dbReference>
<dbReference type="InterPro" id="IPR020593">
    <property type="entry name" value="G-glutamylP_reductase_CS"/>
</dbReference>
<dbReference type="Gene3D" id="3.40.605.10">
    <property type="entry name" value="Aldehyde Dehydrogenase, Chain A, domain 1"/>
    <property type="match status" value="1"/>
</dbReference>
<keyword evidence="7" id="KW-0963">Cytoplasm</keyword>
<dbReference type="InterPro" id="IPR016163">
    <property type="entry name" value="Ald_DH_C"/>
</dbReference>
<comment type="pathway">
    <text evidence="1 7">Amino-acid biosynthesis; L-proline biosynthesis; L-glutamate 5-semialdehyde from L-glutamate: step 2/2.</text>
</comment>
<keyword evidence="10" id="KW-1185">Reference proteome</keyword>
<dbReference type="CDD" id="cd07079">
    <property type="entry name" value="ALDH_F18-19_ProA-GPR"/>
    <property type="match status" value="1"/>
</dbReference>
<dbReference type="Gene3D" id="3.40.309.10">
    <property type="entry name" value="Aldehyde Dehydrogenase, Chain A, domain 2"/>
    <property type="match status" value="1"/>
</dbReference>
<evidence type="ECO:0000256" key="3">
    <source>
        <dbReference type="ARBA" id="ARBA00022650"/>
    </source>
</evidence>
<evidence type="ECO:0000256" key="7">
    <source>
        <dbReference type="HAMAP-Rule" id="MF_00412"/>
    </source>
</evidence>
<feature type="domain" description="Aldehyde dehydrogenase" evidence="8">
    <location>
        <begin position="13"/>
        <end position="283"/>
    </location>
</feature>